<dbReference type="AlphaFoldDB" id="A0A3M0A9I2"/>
<reference evidence="2 3" key="1">
    <citation type="submission" date="2018-10" db="EMBL/GenBank/DDBJ databases">
        <title>Genomic Encyclopedia of Type Strains, Phase IV (KMG-IV): sequencing the most valuable type-strain genomes for metagenomic binning, comparative biology and taxonomic classification.</title>
        <authorList>
            <person name="Goeker M."/>
        </authorList>
    </citation>
    <scope>NUCLEOTIDE SEQUENCE [LARGE SCALE GENOMIC DNA]</scope>
    <source>
        <strain evidence="2 3">DSM 25080</strain>
    </source>
</reference>
<protein>
    <recommendedName>
        <fullName evidence="4">Adhesin domain-containing protein</fullName>
    </recommendedName>
</protein>
<keyword evidence="3" id="KW-1185">Reference proteome</keyword>
<evidence type="ECO:0008006" key="4">
    <source>
        <dbReference type="Google" id="ProtNLM"/>
    </source>
</evidence>
<evidence type="ECO:0000256" key="1">
    <source>
        <dbReference type="SAM" id="SignalP"/>
    </source>
</evidence>
<feature type="chain" id="PRO_5018048617" description="Adhesin domain-containing protein" evidence="1">
    <location>
        <begin position="25"/>
        <end position="210"/>
    </location>
</feature>
<name>A0A3M0A9I2_9GAMM</name>
<accession>A0A3M0A9I2</accession>
<evidence type="ECO:0000313" key="3">
    <source>
        <dbReference type="Proteomes" id="UP000267187"/>
    </source>
</evidence>
<proteinExistence type="predicted"/>
<feature type="signal peptide" evidence="1">
    <location>
        <begin position="1"/>
        <end position="24"/>
    </location>
</feature>
<dbReference type="RefSeq" id="WP_121876425.1">
    <property type="nucleotide sequence ID" value="NZ_REFJ01000002.1"/>
</dbReference>
<sequence length="210" mass="22782">MKGTTTLKAVIVTALTMGASFTHANQEFEFSSTFDLTTVDVQELQLQVDVGKLDFSISEDNSLSINALIEGDDCTGDTENDPKVEAKLRGDVLELSVDHQDCVADFTIVAPRSLKTKVEMGVGELQATAGDHFRGTVGVGEVTVRVDSANFSRIDADVGVGEVDLRLDDGRVTESERWFVNESITWRGDGSARLEVELGVGEINIREARN</sequence>
<comment type="caution">
    <text evidence="2">The sequence shown here is derived from an EMBL/GenBank/DDBJ whole genome shotgun (WGS) entry which is preliminary data.</text>
</comment>
<evidence type="ECO:0000313" key="2">
    <source>
        <dbReference type="EMBL" id="RMA81276.1"/>
    </source>
</evidence>
<gene>
    <name evidence="2" type="ORF">DFR27_1085</name>
</gene>
<dbReference type="EMBL" id="REFJ01000002">
    <property type="protein sequence ID" value="RMA81276.1"/>
    <property type="molecule type" value="Genomic_DNA"/>
</dbReference>
<organism evidence="2 3">
    <name type="scientific">Umboniibacter marinipuniceus</name>
    <dbReference type="NCBI Taxonomy" id="569599"/>
    <lineage>
        <taxon>Bacteria</taxon>
        <taxon>Pseudomonadati</taxon>
        <taxon>Pseudomonadota</taxon>
        <taxon>Gammaproteobacteria</taxon>
        <taxon>Cellvibrionales</taxon>
        <taxon>Cellvibrionaceae</taxon>
        <taxon>Umboniibacter</taxon>
    </lineage>
</organism>
<keyword evidence="1" id="KW-0732">Signal</keyword>
<dbReference type="Proteomes" id="UP000267187">
    <property type="component" value="Unassembled WGS sequence"/>
</dbReference>